<comment type="similarity">
    <text evidence="2 8">Belongs to the alanine or glycine:cation symporter (AGCS) (TC 2.A.25) family.</text>
</comment>
<reference evidence="9" key="1">
    <citation type="journal article" date="2021" name="PeerJ">
        <title>Extensive microbial diversity within the chicken gut microbiome revealed by metagenomics and culture.</title>
        <authorList>
            <person name="Gilroy R."/>
            <person name="Ravi A."/>
            <person name="Getino M."/>
            <person name="Pursley I."/>
            <person name="Horton D.L."/>
            <person name="Alikhan N.F."/>
            <person name="Baker D."/>
            <person name="Gharbi K."/>
            <person name="Hall N."/>
            <person name="Watson M."/>
            <person name="Adriaenssens E.M."/>
            <person name="Foster-Nyarko E."/>
            <person name="Jarju S."/>
            <person name="Secka A."/>
            <person name="Antonio M."/>
            <person name="Oren A."/>
            <person name="Chaudhuri R.R."/>
            <person name="La Ragione R."/>
            <person name="Hildebrand F."/>
            <person name="Pallen M.J."/>
        </authorList>
    </citation>
    <scope>NUCLEOTIDE SEQUENCE</scope>
    <source>
        <strain evidence="9">ChiGjej4B4-12881</strain>
    </source>
</reference>
<evidence type="ECO:0000256" key="7">
    <source>
        <dbReference type="ARBA" id="ARBA00023136"/>
    </source>
</evidence>
<keyword evidence="6 8" id="KW-1133">Transmembrane helix</keyword>
<evidence type="ECO:0000256" key="4">
    <source>
        <dbReference type="ARBA" id="ARBA00022475"/>
    </source>
</evidence>
<feature type="transmembrane region" description="Helical" evidence="8">
    <location>
        <begin position="388"/>
        <end position="406"/>
    </location>
</feature>
<evidence type="ECO:0000256" key="6">
    <source>
        <dbReference type="ARBA" id="ARBA00022989"/>
    </source>
</evidence>
<dbReference type="EMBL" id="DXEU01000148">
    <property type="protein sequence ID" value="HIX52794.1"/>
    <property type="molecule type" value="Genomic_DNA"/>
</dbReference>
<dbReference type="Proteomes" id="UP000886780">
    <property type="component" value="Unassembled WGS sequence"/>
</dbReference>
<feature type="transmembrane region" description="Helical" evidence="8">
    <location>
        <begin position="93"/>
        <end position="114"/>
    </location>
</feature>
<comment type="caution">
    <text evidence="9">The sequence shown here is derived from an EMBL/GenBank/DDBJ whole genome shotgun (WGS) entry which is preliminary data.</text>
</comment>
<proteinExistence type="inferred from homology"/>
<dbReference type="AlphaFoldDB" id="A0A9D2AXJ4"/>
<evidence type="ECO:0000256" key="8">
    <source>
        <dbReference type="RuleBase" id="RU363064"/>
    </source>
</evidence>
<keyword evidence="5 8" id="KW-0812">Transmembrane</keyword>
<gene>
    <name evidence="9" type="ORF">IAA28_08305</name>
</gene>
<dbReference type="PANTHER" id="PTHR30330:SF3">
    <property type="entry name" value="TRANSCRIPTIONAL REGULATOR, LRP FAMILY"/>
    <property type="match status" value="1"/>
</dbReference>
<keyword evidence="8" id="KW-0769">Symport</keyword>
<evidence type="ECO:0000256" key="2">
    <source>
        <dbReference type="ARBA" id="ARBA00009261"/>
    </source>
</evidence>
<organism evidence="9 10">
    <name type="scientific">Candidatus Lachnoclostridium stercoripullorum</name>
    <dbReference type="NCBI Taxonomy" id="2838635"/>
    <lineage>
        <taxon>Bacteria</taxon>
        <taxon>Bacillati</taxon>
        <taxon>Bacillota</taxon>
        <taxon>Clostridia</taxon>
        <taxon>Lachnospirales</taxon>
        <taxon>Lachnospiraceae</taxon>
    </lineage>
</organism>
<feature type="transmembrane region" description="Helical" evidence="8">
    <location>
        <begin position="234"/>
        <end position="257"/>
    </location>
</feature>
<keyword evidence="3 8" id="KW-0813">Transport</keyword>
<dbReference type="GO" id="GO:0005886">
    <property type="term" value="C:plasma membrane"/>
    <property type="evidence" value="ECO:0007669"/>
    <property type="project" value="UniProtKB-SubCell"/>
</dbReference>
<comment type="subcellular location">
    <subcellularLocation>
        <location evidence="1 8">Cell membrane</location>
        <topology evidence="1 8">Multi-pass membrane protein</topology>
    </subcellularLocation>
</comment>
<dbReference type="PRINTS" id="PR00175">
    <property type="entry name" value="NAALASMPORT"/>
</dbReference>
<dbReference type="NCBIfam" id="TIGR00835">
    <property type="entry name" value="agcS"/>
    <property type="match status" value="1"/>
</dbReference>
<protein>
    <submittedName>
        <fullName evidence="9">Amino acid carrier protein</fullName>
    </submittedName>
</protein>
<evidence type="ECO:0000313" key="10">
    <source>
        <dbReference type="Proteomes" id="UP000886780"/>
    </source>
</evidence>
<feature type="transmembrane region" description="Helical" evidence="8">
    <location>
        <begin position="302"/>
        <end position="327"/>
    </location>
</feature>
<evidence type="ECO:0000256" key="1">
    <source>
        <dbReference type="ARBA" id="ARBA00004651"/>
    </source>
</evidence>
<name>A0A9D2AXJ4_9FIRM</name>
<evidence type="ECO:0000256" key="5">
    <source>
        <dbReference type="ARBA" id="ARBA00022692"/>
    </source>
</evidence>
<dbReference type="GO" id="GO:0005283">
    <property type="term" value="F:amino acid:sodium symporter activity"/>
    <property type="evidence" value="ECO:0007669"/>
    <property type="project" value="InterPro"/>
</dbReference>
<feature type="transmembrane region" description="Helical" evidence="8">
    <location>
        <begin position="208"/>
        <end position="228"/>
    </location>
</feature>
<keyword evidence="4 8" id="KW-1003">Cell membrane</keyword>
<dbReference type="InterPro" id="IPR001463">
    <property type="entry name" value="Na/Ala_symport"/>
</dbReference>
<feature type="transmembrane region" description="Helical" evidence="8">
    <location>
        <begin position="347"/>
        <end position="367"/>
    </location>
</feature>
<reference evidence="9" key="2">
    <citation type="submission" date="2021-04" db="EMBL/GenBank/DDBJ databases">
        <authorList>
            <person name="Gilroy R."/>
        </authorList>
    </citation>
    <scope>NUCLEOTIDE SEQUENCE</scope>
    <source>
        <strain evidence="9">ChiGjej4B4-12881</strain>
    </source>
</reference>
<dbReference type="PROSITE" id="PS00873">
    <property type="entry name" value="NA_ALANINE_SYMP"/>
    <property type="match status" value="1"/>
</dbReference>
<accession>A0A9D2AXJ4</accession>
<feature type="transmembrane region" description="Helical" evidence="8">
    <location>
        <begin position="12"/>
        <end position="32"/>
    </location>
</feature>
<keyword evidence="7 8" id="KW-0472">Membrane</keyword>
<feature type="transmembrane region" description="Helical" evidence="8">
    <location>
        <begin position="144"/>
        <end position="164"/>
    </location>
</feature>
<sequence>MIQGLQELVWGPWMLAALLGMGVWLTAGSGWFQLRRAPLWWSRTAGTLGRGGEKTGTGGVTSFQTACTALAATIGTGNIVGVATALTAGGPGAIFWMWVSAIIGMMTAYGETWLGVRYRRRENGAWVCGPMVVLEDRLKLPALGLLYSFFCAMSSLGMGSMVQANSMAEAAAHTFHVPPAVTAIGAVILVGAVVAGGTERIASLSAKLIPAASGIYLFFSLAVILANWERLPGAAVSILRSAFSLPAASGGAAGFLVSRSLRSGISRGVFSNEAGLGTLAILHGAAEDGDACGQGMWAMFEVFFDTIVICTLTALVILTAGDAGAGLDGAALAASCFGETLGVLGEYLVSGSMIVFAFATLTAWFCMGRQAFSWLIARARIPSAAGRRIYMALYLNAVFLGCLARLEVVWGLSDILNGLMALPNLAALFLLRREVLQNIP</sequence>
<dbReference type="Pfam" id="PF01235">
    <property type="entry name" value="Na_Ala_symp"/>
    <property type="match status" value="1"/>
</dbReference>
<evidence type="ECO:0000313" key="9">
    <source>
        <dbReference type="EMBL" id="HIX52794.1"/>
    </source>
</evidence>
<feature type="transmembrane region" description="Helical" evidence="8">
    <location>
        <begin position="176"/>
        <end position="196"/>
    </location>
</feature>
<dbReference type="PANTHER" id="PTHR30330">
    <property type="entry name" value="AGSS FAMILY TRANSPORTER, SODIUM-ALANINE"/>
    <property type="match status" value="1"/>
</dbReference>
<evidence type="ECO:0000256" key="3">
    <source>
        <dbReference type="ARBA" id="ARBA00022448"/>
    </source>
</evidence>